<sequence length="193" mass="21264">MATDESGRGKTTVERDGSGLRITVFATIEIGSVLLLSIWLAFWAVGEVAGFRHLLGDSENKLGLILWLALWTLGGVVAACVLLWQLTGKEIIELNSTRLRRRKQILLFGTEKEFAVAAISNMRLAPPQPKYIRGKYVISSPLTRTGAIAFDVGRDTHHLGQGLDETEARFVLEELCKQVKSLRAQDGEEGRSS</sequence>
<keyword evidence="2" id="KW-1185">Reference proteome</keyword>
<name>A0ACC5QWT9_9HYPH</name>
<proteinExistence type="predicted"/>
<protein>
    <submittedName>
        <fullName evidence="1">Uncharacterized protein</fullName>
    </submittedName>
</protein>
<reference evidence="1" key="1">
    <citation type="submission" date="2021-01" db="EMBL/GenBank/DDBJ databases">
        <authorList>
            <person name="Sun Q."/>
        </authorList>
    </citation>
    <scope>NUCLEOTIDE SEQUENCE</scope>
    <source>
        <strain evidence="1">YIM B02566</strain>
    </source>
</reference>
<evidence type="ECO:0000313" key="2">
    <source>
        <dbReference type="Proteomes" id="UP000616151"/>
    </source>
</evidence>
<dbReference type="EMBL" id="JAENHL010000003">
    <property type="protein sequence ID" value="MBK1864841.1"/>
    <property type="molecule type" value="Genomic_DNA"/>
</dbReference>
<comment type="caution">
    <text evidence="1">The sequence shown here is derived from an EMBL/GenBank/DDBJ whole genome shotgun (WGS) entry which is preliminary data.</text>
</comment>
<organism evidence="1 2">
    <name type="scientific">Taklimakanibacter albus</name>
    <dbReference type="NCBI Taxonomy" id="2800327"/>
    <lineage>
        <taxon>Bacteria</taxon>
        <taxon>Pseudomonadati</taxon>
        <taxon>Pseudomonadota</taxon>
        <taxon>Alphaproteobacteria</taxon>
        <taxon>Hyphomicrobiales</taxon>
        <taxon>Aestuariivirgaceae</taxon>
        <taxon>Taklimakanibacter</taxon>
    </lineage>
</organism>
<accession>A0ACC5QWT9</accession>
<evidence type="ECO:0000313" key="1">
    <source>
        <dbReference type="EMBL" id="MBK1864841.1"/>
    </source>
</evidence>
<gene>
    <name evidence="1" type="ORF">JHL16_00620</name>
</gene>
<dbReference type="Proteomes" id="UP000616151">
    <property type="component" value="Unassembled WGS sequence"/>
</dbReference>